<dbReference type="AlphaFoldDB" id="A0A817S7K6"/>
<evidence type="ECO:0000313" key="6">
    <source>
        <dbReference type="Proteomes" id="UP000663873"/>
    </source>
</evidence>
<dbReference type="SUPFAM" id="SSF52047">
    <property type="entry name" value="RNI-like"/>
    <property type="match status" value="1"/>
</dbReference>
<dbReference type="InterPro" id="IPR032675">
    <property type="entry name" value="LRR_dom_sf"/>
</dbReference>
<dbReference type="Proteomes" id="UP000663833">
    <property type="component" value="Unassembled WGS sequence"/>
</dbReference>
<dbReference type="Gene3D" id="3.80.10.10">
    <property type="entry name" value="Ribonuclease Inhibitor"/>
    <property type="match status" value="1"/>
</dbReference>
<comment type="caution">
    <text evidence="2">The sequence shown here is derived from an EMBL/GenBank/DDBJ whole genome shotgun (WGS) entry which is preliminary data.</text>
</comment>
<evidence type="ECO:0000313" key="4">
    <source>
        <dbReference type="EMBL" id="CAF4498359.1"/>
    </source>
</evidence>
<dbReference type="EMBL" id="CAJNXB010002919">
    <property type="protein sequence ID" value="CAF3288212.1"/>
    <property type="molecule type" value="Genomic_DNA"/>
</dbReference>
<dbReference type="Proteomes" id="UP000663873">
    <property type="component" value="Unassembled WGS sequence"/>
</dbReference>
<dbReference type="EMBL" id="CAJOBP010004435">
    <property type="protein sequence ID" value="CAF4440099.1"/>
    <property type="molecule type" value="Genomic_DNA"/>
</dbReference>
<dbReference type="OrthoDB" id="9999770at2759"/>
<protein>
    <recommendedName>
        <fullName evidence="7">F-box domain-containing protein</fullName>
    </recommendedName>
</protein>
<evidence type="ECO:0000313" key="1">
    <source>
        <dbReference type="EMBL" id="CAF3216528.1"/>
    </source>
</evidence>
<organism evidence="2 5">
    <name type="scientific">Rotaria socialis</name>
    <dbReference type="NCBI Taxonomy" id="392032"/>
    <lineage>
        <taxon>Eukaryota</taxon>
        <taxon>Metazoa</taxon>
        <taxon>Spiralia</taxon>
        <taxon>Gnathifera</taxon>
        <taxon>Rotifera</taxon>
        <taxon>Eurotatoria</taxon>
        <taxon>Bdelloidea</taxon>
        <taxon>Philodinida</taxon>
        <taxon>Philodinidae</taxon>
        <taxon>Rotaria</taxon>
    </lineage>
</organism>
<sequence>MFITTIENLSNELFYEIFDYLDGCNIYRTFLNLNYRFQQLLHGSALHFKITIPSLNKTDEEDYEQLLLINKQQILSLTVTLYSSEDNLFSLYPINLFTCLESLSLSSIQSEILISILTDLTYSTHLRSLTIDIDTQSPSSNLNEIYRLIFTLPQLKYVSCSSDSTIRSKLLSVATKKQLTTIEHLVIDHNCTFSQLSIIISYTPKLRYLHISSLDENNYSSETILPINLFNLTHLSIKSCEITFHDLKFFITETKCNLKVLHIDYIQFYDPHYVDDNRWESLISECLPELKKIYLNCYQEIDTEPDSLACCEPRHSFTSLFWIERQWALDVEMNSFDIVYSIGLYKDRWYDKKSSNELSKFTRFIITDVLDDVLDFIFLGILMVTQIFHLEIRKHTMCSNTLIQILDYLSELDSLRISSFILSESKLLSFTSTKSIITKVYLENMNSIEEIDFIMQICPRLTYLKIDLTNKIDYESFFKYILQNSHQCLQLICLHLPTTINNELVNKLHNHKKLIQHYTIELEDDNIYLHRK</sequence>
<evidence type="ECO:0000313" key="5">
    <source>
        <dbReference type="Proteomes" id="UP000663825"/>
    </source>
</evidence>
<dbReference type="Proteomes" id="UP000663825">
    <property type="component" value="Unassembled WGS sequence"/>
</dbReference>
<name>A0A817S7K6_9BILA</name>
<dbReference type="Proteomes" id="UP000663851">
    <property type="component" value="Unassembled WGS sequence"/>
</dbReference>
<keyword evidence="6" id="KW-1185">Reference proteome</keyword>
<reference evidence="2" key="1">
    <citation type="submission" date="2021-02" db="EMBL/GenBank/DDBJ databases">
        <authorList>
            <person name="Nowell W R."/>
        </authorList>
    </citation>
    <scope>NUCLEOTIDE SEQUENCE</scope>
</reference>
<evidence type="ECO:0008006" key="7">
    <source>
        <dbReference type="Google" id="ProtNLM"/>
    </source>
</evidence>
<proteinExistence type="predicted"/>
<evidence type="ECO:0000313" key="2">
    <source>
        <dbReference type="EMBL" id="CAF3288212.1"/>
    </source>
</evidence>
<dbReference type="EMBL" id="CAJNYD010000113">
    <property type="protein sequence ID" value="CAF3216528.1"/>
    <property type="molecule type" value="Genomic_DNA"/>
</dbReference>
<accession>A0A817S7K6</accession>
<dbReference type="EMBL" id="CAJOBO010003615">
    <property type="protein sequence ID" value="CAF4498359.1"/>
    <property type="molecule type" value="Genomic_DNA"/>
</dbReference>
<gene>
    <name evidence="4" type="ORF">HFQ381_LOCUS27579</name>
    <name evidence="1" type="ORF">LUA448_LOCUS3040</name>
    <name evidence="2" type="ORF">TIS948_LOCUS17347</name>
    <name evidence="3" type="ORF">UJA718_LOCUS22023</name>
</gene>
<evidence type="ECO:0000313" key="3">
    <source>
        <dbReference type="EMBL" id="CAF4440099.1"/>
    </source>
</evidence>